<keyword evidence="2" id="KW-0472">Membrane</keyword>
<protein>
    <recommendedName>
        <fullName evidence="5">DMT family transporter</fullName>
    </recommendedName>
</protein>
<dbReference type="AlphaFoldDB" id="A0A255FWD0"/>
<dbReference type="Proteomes" id="UP000215896">
    <property type="component" value="Unassembled WGS sequence"/>
</dbReference>
<evidence type="ECO:0008006" key="5">
    <source>
        <dbReference type="Google" id="ProtNLM"/>
    </source>
</evidence>
<accession>A0A4R6LUK1</accession>
<feature type="transmembrane region" description="Helical" evidence="2">
    <location>
        <begin position="56"/>
        <end position="74"/>
    </location>
</feature>
<evidence type="ECO:0000313" key="3">
    <source>
        <dbReference type="EMBL" id="OYO07975.1"/>
    </source>
</evidence>
<evidence type="ECO:0000256" key="1">
    <source>
        <dbReference type="SAM" id="MobiDB-lite"/>
    </source>
</evidence>
<dbReference type="SUPFAM" id="SSF103481">
    <property type="entry name" value="Multidrug resistance efflux transporter EmrE"/>
    <property type="match status" value="1"/>
</dbReference>
<name>A0A255FWD0_9ACTN</name>
<organism evidence="3 4">
    <name type="scientific">Enemella evansiae</name>
    <dbReference type="NCBI Taxonomy" id="2016499"/>
    <lineage>
        <taxon>Bacteria</taxon>
        <taxon>Bacillati</taxon>
        <taxon>Actinomycetota</taxon>
        <taxon>Actinomycetes</taxon>
        <taxon>Propionibacteriales</taxon>
        <taxon>Propionibacteriaceae</taxon>
        <taxon>Enemella</taxon>
    </lineage>
</organism>
<keyword evidence="2" id="KW-1133">Transmembrane helix</keyword>
<comment type="caution">
    <text evidence="3">The sequence shown here is derived from an EMBL/GenBank/DDBJ whole genome shotgun (WGS) entry which is preliminary data.</text>
</comment>
<proteinExistence type="predicted"/>
<feature type="compositionally biased region" description="Basic and acidic residues" evidence="1">
    <location>
        <begin position="315"/>
        <end position="326"/>
    </location>
</feature>
<gene>
    <name evidence="3" type="ORF">CGZ94_21240</name>
</gene>
<dbReference type="PANTHER" id="PTHR40761">
    <property type="entry name" value="CONSERVED INTEGRAL MEMBRANE ALANINE VALINE AND LEUCINE RICH PROTEIN-RELATED"/>
    <property type="match status" value="1"/>
</dbReference>
<feature type="transmembrane region" description="Helical" evidence="2">
    <location>
        <begin position="262"/>
        <end position="284"/>
    </location>
</feature>
<feature type="transmembrane region" description="Helical" evidence="2">
    <location>
        <begin position="142"/>
        <end position="159"/>
    </location>
</feature>
<evidence type="ECO:0000313" key="4">
    <source>
        <dbReference type="Proteomes" id="UP000215896"/>
    </source>
</evidence>
<dbReference type="RefSeq" id="WP_094360251.1">
    <property type="nucleotide sequence ID" value="NZ_NMVK01000036.1"/>
</dbReference>
<dbReference type="PANTHER" id="PTHR40761:SF1">
    <property type="entry name" value="CONSERVED INTEGRAL MEMBRANE ALANINE VALINE AND LEUCINE RICH PROTEIN-RELATED"/>
    <property type="match status" value="1"/>
</dbReference>
<feature type="region of interest" description="Disordered" evidence="1">
    <location>
        <begin position="298"/>
        <end position="326"/>
    </location>
</feature>
<feature type="transmembrane region" description="Helical" evidence="2">
    <location>
        <begin position="111"/>
        <end position="130"/>
    </location>
</feature>
<dbReference type="OrthoDB" id="5187629at2"/>
<evidence type="ECO:0000256" key="2">
    <source>
        <dbReference type="SAM" id="Phobius"/>
    </source>
</evidence>
<feature type="transmembrane region" description="Helical" evidence="2">
    <location>
        <begin position="6"/>
        <end position="25"/>
    </location>
</feature>
<reference evidence="3 4" key="1">
    <citation type="submission" date="2017-07" db="EMBL/GenBank/DDBJ databases">
        <title>Draft whole genome sequences of clinical Proprionibacteriaceae strains.</title>
        <authorList>
            <person name="Bernier A.-M."/>
            <person name="Bernard K."/>
            <person name="Domingo M.-C."/>
        </authorList>
    </citation>
    <scope>NUCLEOTIDE SEQUENCE [LARGE SCALE GENOMIC DNA]</scope>
    <source>
        <strain evidence="3 4">NML 030167</strain>
    </source>
</reference>
<feature type="transmembrane region" description="Helical" evidence="2">
    <location>
        <begin position="204"/>
        <end position="224"/>
    </location>
</feature>
<dbReference type="EMBL" id="NMVO01000019">
    <property type="protein sequence ID" value="OYO07975.1"/>
    <property type="molecule type" value="Genomic_DNA"/>
</dbReference>
<accession>A0A255FWD0</accession>
<feature type="transmembrane region" description="Helical" evidence="2">
    <location>
        <begin position="80"/>
        <end position="99"/>
    </location>
</feature>
<keyword evidence="4" id="KW-1185">Reference proteome</keyword>
<feature type="transmembrane region" description="Helical" evidence="2">
    <location>
        <begin position="166"/>
        <end position="184"/>
    </location>
</feature>
<feature type="transmembrane region" description="Helical" evidence="2">
    <location>
        <begin position="236"/>
        <end position="256"/>
    </location>
</feature>
<sequence length="326" mass="33815">MTQNIPLALVLGVVASLCFATGATFQHDGIGKQFGADAESRTLTLRRVLSMVRDRHWILGTGMILIGALLHLVGVKLAPVTVIQPVGILAVPFAVLLAARKNHTRPTRMMIVAILMAVAGIVGFTWFSASSAAEDTVIDGRLILYASLVVFALAIIAGIVGAKGPVAARCLAWATSGALIYGLATALMKTTLVTWERSAELGLAHFWANLAGCLACYAIGAWAIQQAYASGPAEIVVGSMTVIDPLTAVAFGLIVLGEGANIGLGAGIGMVLAGGLASLGVVLLSKYHPDAARAYEEAEANRLRNQTPGSTAVDPPEKSPQEGNPR</sequence>
<dbReference type="InterPro" id="IPR037185">
    <property type="entry name" value="EmrE-like"/>
</dbReference>
<keyword evidence="2" id="KW-0812">Transmembrane</keyword>